<dbReference type="AlphaFoldDB" id="A0AAW6BEQ1"/>
<dbReference type="Proteomes" id="UP001212996">
    <property type="component" value="Unassembled WGS sequence"/>
</dbReference>
<dbReference type="GO" id="GO:0016747">
    <property type="term" value="F:acyltransferase activity, transferring groups other than amino-acyl groups"/>
    <property type="evidence" value="ECO:0007669"/>
    <property type="project" value="InterPro"/>
</dbReference>
<dbReference type="InterPro" id="IPR053144">
    <property type="entry name" value="Acetyltransferase_Butenolide"/>
</dbReference>
<gene>
    <name evidence="2" type="ORF">PH362_08085</name>
</gene>
<name>A0AAW6BEQ1_9GAMM</name>
<dbReference type="Gene3D" id="3.40.630.30">
    <property type="match status" value="1"/>
</dbReference>
<accession>A0AAW6BEQ1</accession>
<dbReference type="PROSITE" id="PS51186">
    <property type="entry name" value="GNAT"/>
    <property type="match status" value="1"/>
</dbReference>
<dbReference type="CDD" id="cd04301">
    <property type="entry name" value="NAT_SF"/>
    <property type="match status" value="1"/>
</dbReference>
<evidence type="ECO:0000313" key="3">
    <source>
        <dbReference type="Proteomes" id="UP001212996"/>
    </source>
</evidence>
<evidence type="ECO:0000259" key="1">
    <source>
        <dbReference type="PROSITE" id="PS51186"/>
    </source>
</evidence>
<feature type="domain" description="N-acetyltransferase" evidence="1">
    <location>
        <begin position="13"/>
        <end position="149"/>
    </location>
</feature>
<dbReference type="EMBL" id="JAQMFO010000008">
    <property type="protein sequence ID" value="MDB6371912.1"/>
    <property type="molecule type" value="Genomic_DNA"/>
</dbReference>
<comment type="caution">
    <text evidence="2">The sequence shown here is derived from an EMBL/GenBank/DDBJ whole genome shotgun (WGS) entry which is preliminary data.</text>
</comment>
<reference evidence="2" key="1">
    <citation type="submission" date="2023-01" db="EMBL/GenBank/DDBJ databases">
        <title>Genome sequencing of Photorhabdus bodei 09-20.</title>
        <authorList>
            <person name="Kalindamar S."/>
            <person name="Kumru S."/>
        </authorList>
    </citation>
    <scope>NUCLEOTIDE SEQUENCE</scope>
    <source>
        <strain evidence="2">09-20</strain>
    </source>
</reference>
<organism evidence="2 3">
    <name type="scientific">Photorhabdus bodei</name>
    <dbReference type="NCBI Taxonomy" id="2029681"/>
    <lineage>
        <taxon>Bacteria</taxon>
        <taxon>Pseudomonadati</taxon>
        <taxon>Pseudomonadota</taxon>
        <taxon>Gammaproteobacteria</taxon>
        <taxon>Enterobacterales</taxon>
        <taxon>Morganellaceae</taxon>
        <taxon>Photorhabdus</taxon>
    </lineage>
</organism>
<dbReference type="SUPFAM" id="SSF55729">
    <property type="entry name" value="Acyl-CoA N-acyltransferases (Nat)"/>
    <property type="match status" value="1"/>
</dbReference>
<dbReference type="RefSeq" id="WP_271866107.1">
    <property type="nucleotide sequence ID" value="NZ_JAQMFO010000008.1"/>
</dbReference>
<evidence type="ECO:0000313" key="2">
    <source>
        <dbReference type="EMBL" id="MDB6371912.1"/>
    </source>
</evidence>
<sequence>MEKLHRWEKDGYVVTTDKNKLDIMIIQQFLTKSIWAEGIDKETVKLSIENSLNFGLYKNTQQIGFARIVTDFTTFGYLSDVFILDDYRGLGLGRWLMTCCLEHPQIAQLRHIMLVTSMAPWLYEKMGYSPVNEENFVWQIVRPDIYTLWISRCIATARE</sequence>
<dbReference type="PANTHER" id="PTHR43233:SF1">
    <property type="entry name" value="FAMILY N-ACETYLTRANSFERASE, PUTATIVE (AFU_ORTHOLOGUE AFUA_6G03350)-RELATED"/>
    <property type="match status" value="1"/>
</dbReference>
<dbReference type="InterPro" id="IPR000182">
    <property type="entry name" value="GNAT_dom"/>
</dbReference>
<dbReference type="Pfam" id="PF13508">
    <property type="entry name" value="Acetyltransf_7"/>
    <property type="match status" value="1"/>
</dbReference>
<proteinExistence type="predicted"/>
<protein>
    <submittedName>
        <fullName evidence="2">GNAT family N-acetyltransferase</fullName>
    </submittedName>
</protein>
<dbReference type="InterPro" id="IPR016181">
    <property type="entry name" value="Acyl_CoA_acyltransferase"/>
</dbReference>
<dbReference type="PANTHER" id="PTHR43233">
    <property type="entry name" value="FAMILY N-ACETYLTRANSFERASE, PUTATIVE (AFU_ORTHOLOGUE AFUA_6G03350)-RELATED"/>
    <property type="match status" value="1"/>
</dbReference>